<dbReference type="CDD" id="cd06407">
    <property type="entry name" value="PB1_NLP"/>
    <property type="match status" value="1"/>
</dbReference>
<dbReference type="AlphaFoldDB" id="A0A2C9VIX1"/>
<evidence type="ECO:0000256" key="3">
    <source>
        <dbReference type="ARBA" id="ARBA00023125"/>
    </source>
</evidence>
<dbReference type="InterPro" id="IPR000270">
    <property type="entry name" value="PB1_dom"/>
</dbReference>
<dbReference type="SUPFAM" id="SSF54277">
    <property type="entry name" value="CAD &amp; PB1 domains"/>
    <property type="match status" value="1"/>
</dbReference>
<dbReference type="PROSITE" id="PS51745">
    <property type="entry name" value="PB1"/>
    <property type="match status" value="1"/>
</dbReference>
<evidence type="ECO:0000256" key="4">
    <source>
        <dbReference type="ARBA" id="ARBA00023163"/>
    </source>
</evidence>
<dbReference type="Proteomes" id="UP000091857">
    <property type="component" value="Chromosome 7"/>
</dbReference>
<reference evidence="10" key="1">
    <citation type="journal article" date="2016" name="Nat. Biotechnol.">
        <title>Sequencing wild and cultivated cassava and related species reveals extensive interspecific hybridization and genetic diversity.</title>
        <authorList>
            <person name="Bredeson J.V."/>
            <person name="Lyons J.B."/>
            <person name="Prochnik S.E."/>
            <person name="Wu G.A."/>
            <person name="Ha C.M."/>
            <person name="Edsinger-Gonzales E."/>
            <person name="Grimwood J."/>
            <person name="Schmutz J."/>
            <person name="Rabbi I.Y."/>
            <person name="Egesi C."/>
            <person name="Nauluvula P."/>
            <person name="Lebot V."/>
            <person name="Ndunguru J."/>
            <person name="Mkamilo G."/>
            <person name="Bart R.S."/>
            <person name="Setter T.L."/>
            <person name="Gleadow R.M."/>
            <person name="Kulakow P."/>
            <person name="Ferguson M.E."/>
            <person name="Rounsley S."/>
            <person name="Rokhsar D.S."/>
        </authorList>
    </citation>
    <scope>NUCLEOTIDE SEQUENCE [LARGE SCALE GENOMIC DNA]</scope>
    <source>
        <strain evidence="10">cv. AM560-2</strain>
    </source>
</reference>
<dbReference type="InterPro" id="IPR034891">
    <property type="entry name" value="PB1_NLP"/>
</dbReference>
<dbReference type="Pfam" id="PF00564">
    <property type="entry name" value="PB1"/>
    <property type="match status" value="1"/>
</dbReference>
<evidence type="ECO:0000256" key="6">
    <source>
        <dbReference type="SAM" id="MobiDB-lite"/>
    </source>
</evidence>
<dbReference type="InterPro" id="IPR045012">
    <property type="entry name" value="NLP"/>
</dbReference>
<comment type="caution">
    <text evidence="9">The sequence shown here is derived from an EMBL/GenBank/DDBJ whole genome shotgun (WGS) entry which is preliminary data.</text>
</comment>
<dbReference type="PROSITE" id="PS51519">
    <property type="entry name" value="RWP_RK"/>
    <property type="match status" value="1"/>
</dbReference>
<dbReference type="InterPro" id="IPR055081">
    <property type="entry name" value="NLP1-9_GAF"/>
</dbReference>
<dbReference type="PANTHER" id="PTHR32002">
    <property type="entry name" value="PROTEIN NLP8"/>
    <property type="match status" value="1"/>
</dbReference>
<organism evidence="9 10">
    <name type="scientific">Manihot esculenta</name>
    <name type="common">Cassava</name>
    <name type="synonym">Jatropha manihot</name>
    <dbReference type="NCBI Taxonomy" id="3983"/>
    <lineage>
        <taxon>Eukaryota</taxon>
        <taxon>Viridiplantae</taxon>
        <taxon>Streptophyta</taxon>
        <taxon>Embryophyta</taxon>
        <taxon>Tracheophyta</taxon>
        <taxon>Spermatophyta</taxon>
        <taxon>Magnoliopsida</taxon>
        <taxon>eudicotyledons</taxon>
        <taxon>Gunneridae</taxon>
        <taxon>Pentapetalae</taxon>
        <taxon>rosids</taxon>
        <taxon>fabids</taxon>
        <taxon>Malpighiales</taxon>
        <taxon>Euphorbiaceae</taxon>
        <taxon>Crotonoideae</taxon>
        <taxon>Manihoteae</taxon>
        <taxon>Manihot</taxon>
    </lineage>
</organism>
<sequence length="912" mass="103443">MDHGASALNSTVWTFSSTTMDLDVMDKPLSQGYCLENNDRANSLEPEPFTSHVLYDHSEYSSFSEDLYHQIYRKEMKPLFENIPSAYHGIEGAETAKSFVQSESFTLEGSNSGSRWLIDPSYSVKQRLMLAIKYLKEYVEDSDVLIQIWVPTQIGGQNVLTTIDQPYSLNPSCKSLASYRNVSKTFQLTAEENLKELAGLPGRVFLGKLPEWTPDVRFFRSDECPRKSYAKMYNISGCLALPVFEQDNGVCLAVVEIVTTTQKISYSLELEIVGRALEAVDLKSSQDFFPLGIKACNESYQISILEISDILQFVCKTHGLPLAMTWALRDRQGEVEHWQFSKKYDYCLSTVDSACYVADSDLLGFHEACSEHYLFPNQGIVGKAFTTKKQWFATDITSFSKANYPLSHHARMFNLRAALAVPLCNIYTGLIEFVLELFFPWDCKDIEEQKHFWDMLSIVMQQACKSFHVIVDKEIDEEVSEQMVVASDGRYNREGIQELVASPSNESSQEESSSTPHEMDSQNKDKFSFISWECPKEELEDEFKVITHWENDEMGLYQEPVFSDFQKATQSSMPKPGVDIAENFSNGRHCSSSSEKASDKRQTKIEKTITLQILRQYFAGSLKDAAKSIGVCPTTLKRICRQHGINRWPSRKIKKVDHSLRKLQLIVNSIHGAEGLIQIDSFYKSFPELSSSKFSGNDPFSSSRMSENSCILKPQPRSRLFSPKGKVPKSRSSSCSQNSGSTDEEKRLTTINGLNTGCSLAIDDPVLMLKKAYSKPELHNLNQEEKEPKVLKSSLSHKTLHGNTTGHSLQDGMVFRVKATFGEENIRFSFLPNWDFRDLQQEIAKRFKIDDFSRIDLKYLDIDQEPVLLTCDADLEECIDLLRLSQCNTIKISLHQASKSNLGSSFRIKGLF</sequence>
<feature type="region of interest" description="Disordered" evidence="6">
    <location>
        <begin position="500"/>
        <end position="523"/>
    </location>
</feature>
<comment type="subunit">
    <text evidence="1">Homodimers and heterodimers.</text>
</comment>
<feature type="compositionally biased region" description="Low complexity" evidence="6">
    <location>
        <begin position="502"/>
        <end position="514"/>
    </location>
</feature>
<dbReference type="OrthoDB" id="6270329at2759"/>
<feature type="compositionally biased region" description="Polar residues" evidence="6">
    <location>
        <begin position="583"/>
        <end position="595"/>
    </location>
</feature>
<dbReference type="Pfam" id="PF22922">
    <property type="entry name" value="GAF_NLP"/>
    <property type="match status" value="2"/>
</dbReference>
<evidence type="ECO:0000256" key="2">
    <source>
        <dbReference type="ARBA" id="ARBA00023015"/>
    </source>
</evidence>
<keyword evidence="5" id="KW-0539">Nucleus</keyword>
<keyword evidence="2" id="KW-0805">Transcription regulation</keyword>
<dbReference type="PANTHER" id="PTHR32002:SF54">
    <property type="entry name" value="RWP-RK DOMAIN-CONTAINING PROTEIN"/>
    <property type="match status" value="1"/>
</dbReference>
<dbReference type="Gramene" id="Manes.07G059900.5.v8.1">
    <property type="protein sequence ID" value="Manes.07G059900.5.v8.1.CDS"/>
    <property type="gene ID" value="Manes.07G059900.v8.1"/>
</dbReference>
<evidence type="ECO:0000313" key="9">
    <source>
        <dbReference type="EMBL" id="OAY45427.1"/>
    </source>
</evidence>
<dbReference type="InterPro" id="IPR053793">
    <property type="entry name" value="PB1-like"/>
</dbReference>
<dbReference type="EMBL" id="CM004393">
    <property type="protein sequence ID" value="OAY45427.1"/>
    <property type="molecule type" value="Genomic_DNA"/>
</dbReference>
<feature type="compositionally biased region" description="Low complexity" evidence="6">
    <location>
        <begin position="730"/>
        <end position="741"/>
    </location>
</feature>
<dbReference type="Gramene" id="Manes.07G059900.2.v8.1">
    <property type="protein sequence ID" value="Manes.07G059900.2.v8.1.CDS"/>
    <property type="gene ID" value="Manes.07G059900.v8.1"/>
</dbReference>
<dbReference type="Gene3D" id="3.10.20.90">
    <property type="entry name" value="Phosphatidylinositol 3-kinase Catalytic Subunit, Chain A, domain 1"/>
    <property type="match status" value="1"/>
</dbReference>
<gene>
    <name evidence="9" type="ORF">MANES_07G059900v8</name>
</gene>
<dbReference type="InterPro" id="IPR003035">
    <property type="entry name" value="RWP-RK_dom"/>
</dbReference>
<evidence type="ECO:0000256" key="1">
    <source>
        <dbReference type="ARBA" id="ARBA00011726"/>
    </source>
</evidence>
<evidence type="ECO:0008006" key="11">
    <source>
        <dbReference type="Google" id="ProtNLM"/>
    </source>
</evidence>
<dbReference type="Gramene" id="Manes.07G059900.6.v8.1">
    <property type="protein sequence ID" value="Manes.07G059900.6.v8.1.CDS"/>
    <property type="gene ID" value="Manes.07G059900.v8.1"/>
</dbReference>
<dbReference type="STRING" id="3983.A0A2C9VIX1"/>
<keyword evidence="4" id="KW-0804">Transcription</keyword>
<proteinExistence type="predicted"/>
<name>A0A2C9VIX1_MANES</name>
<accession>A0A2C9VIX1</accession>
<feature type="region of interest" description="Disordered" evidence="6">
    <location>
        <begin position="580"/>
        <end position="602"/>
    </location>
</feature>
<evidence type="ECO:0000259" key="8">
    <source>
        <dbReference type="PROSITE" id="PS51745"/>
    </source>
</evidence>
<dbReference type="SMR" id="A0A2C9VIX1"/>
<dbReference type="GO" id="GO:0003677">
    <property type="term" value="F:DNA binding"/>
    <property type="evidence" value="ECO:0007669"/>
    <property type="project" value="UniProtKB-KW"/>
</dbReference>
<evidence type="ECO:0000313" key="10">
    <source>
        <dbReference type="Proteomes" id="UP000091857"/>
    </source>
</evidence>
<evidence type="ECO:0000259" key="7">
    <source>
        <dbReference type="PROSITE" id="PS51519"/>
    </source>
</evidence>
<dbReference type="Pfam" id="PF02042">
    <property type="entry name" value="RWP-RK"/>
    <property type="match status" value="1"/>
</dbReference>
<keyword evidence="3" id="KW-0238">DNA-binding</keyword>
<evidence type="ECO:0000256" key="5">
    <source>
        <dbReference type="ARBA" id="ARBA00023242"/>
    </source>
</evidence>
<keyword evidence="10" id="KW-1185">Reference proteome</keyword>
<dbReference type="GO" id="GO:0003700">
    <property type="term" value="F:DNA-binding transcription factor activity"/>
    <property type="evidence" value="ECO:0007669"/>
    <property type="project" value="InterPro"/>
</dbReference>
<feature type="domain" description="RWP-RK" evidence="7">
    <location>
        <begin position="595"/>
        <end position="676"/>
    </location>
</feature>
<protein>
    <recommendedName>
        <fullName evidence="11">RWP-RK domain-containing protein</fullName>
    </recommendedName>
</protein>
<feature type="region of interest" description="Disordered" evidence="6">
    <location>
        <begin position="705"/>
        <end position="748"/>
    </location>
</feature>
<dbReference type="SMART" id="SM00666">
    <property type="entry name" value="PB1"/>
    <property type="match status" value="1"/>
</dbReference>
<feature type="domain" description="PB1" evidence="8">
    <location>
        <begin position="814"/>
        <end position="897"/>
    </location>
</feature>